<accession>E8U5H9</accession>
<dbReference type="KEGG" id="dmr:Deima_0661"/>
<dbReference type="InterPro" id="IPR015943">
    <property type="entry name" value="WD40/YVTN_repeat-like_dom_sf"/>
</dbReference>
<name>E8U5H9_DEIML</name>
<dbReference type="HOGENOM" id="CLU_798584_0_0_0"/>
<dbReference type="AlphaFoldDB" id="E8U5H9"/>
<organism evidence="2 3">
    <name type="scientific">Deinococcus maricopensis (strain DSM 21211 / LMG 22137 / NRRL B-23946 / LB-34)</name>
    <dbReference type="NCBI Taxonomy" id="709986"/>
    <lineage>
        <taxon>Bacteria</taxon>
        <taxon>Thermotogati</taxon>
        <taxon>Deinococcota</taxon>
        <taxon>Deinococci</taxon>
        <taxon>Deinococcales</taxon>
        <taxon>Deinococcaceae</taxon>
        <taxon>Deinococcus</taxon>
    </lineage>
</organism>
<dbReference type="Gene3D" id="2.130.10.10">
    <property type="entry name" value="YVTN repeat-like/Quinoprotein amine dehydrogenase"/>
    <property type="match status" value="1"/>
</dbReference>
<protein>
    <submittedName>
        <fullName evidence="2">Pyrrolo-quinoline quinone repeat-containing protein</fullName>
    </submittedName>
</protein>
<proteinExistence type="predicted"/>
<dbReference type="InterPro" id="IPR011047">
    <property type="entry name" value="Quinoprotein_ADH-like_sf"/>
</dbReference>
<dbReference type="OrthoDB" id="9762169at2"/>
<dbReference type="Proteomes" id="UP000008635">
    <property type="component" value="Chromosome"/>
</dbReference>
<dbReference type="SUPFAM" id="SSF50998">
    <property type="entry name" value="Quinoprotein alcohol dehydrogenase-like"/>
    <property type="match status" value="2"/>
</dbReference>
<dbReference type="RefSeq" id="WP_013555823.1">
    <property type="nucleotide sequence ID" value="NC_014958.1"/>
</dbReference>
<reference evidence="3" key="2">
    <citation type="submission" date="2011-01" db="EMBL/GenBank/DDBJ databases">
        <title>The complete genome of Deinococcus maricopensis DSM 21211.</title>
        <authorList>
            <consortium name="US DOE Joint Genome Institute (JGI-PGF)"/>
            <person name="Lucas S."/>
            <person name="Copeland A."/>
            <person name="Lapidus A."/>
            <person name="Goodwin L."/>
            <person name="Pitluck S."/>
            <person name="Kyrpides N."/>
            <person name="Mavromatis K."/>
            <person name="Pagani I."/>
            <person name="Ivanova N."/>
            <person name="Ovchinnikova G."/>
            <person name="Zeytun A."/>
            <person name="Detter J.C."/>
            <person name="Han C."/>
            <person name="Land M."/>
            <person name="Hauser L."/>
            <person name="Markowitz V."/>
            <person name="Cheng J.-F."/>
            <person name="Hugenholtz P."/>
            <person name="Woyke T."/>
            <person name="Wu D."/>
            <person name="Pukall R."/>
            <person name="Gehrich-Schroeter G."/>
            <person name="Brambilla E."/>
            <person name="Klenk H.-P."/>
            <person name="Eisen J.A."/>
        </authorList>
    </citation>
    <scope>NUCLEOTIDE SEQUENCE [LARGE SCALE GENOMIC DNA]</scope>
    <source>
        <strain evidence="3">DSM 21211 / LMG 22137 / NRRL B-23946 / LB-34</strain>
    </source>
</reference>
<dbReference type="Pfam" id="PF13360">
    <property type="entry name" value="PQQ_2"/>
    <property type="match status" value="1"/>
</dbReference>
<feature type="domain" description="Pyrrolo-quinoline quinone repeat" evidence="1">
    <location>
        <begin position="172"/>
        <end position="303"/>
    </location>
</feature>
<sequence length="347" mass="35485" precursor="true">MSRTPALYALPLFSAAPTSELLPAAWLHDAPGDTGPALLGALLAVTRPDAVTGEPITVAFRPDQRHATWTAPGHMDGARCTTLGDLILHADADGHLCARDTHGSEPRRLPGGVMVAAHLPFLYGVDTAPVIVPAARTLTALGADGAPTWTWVASGDLHAVAYAEGVAYATTDAHLSAIDARTGQLLWSRALPGTGHAHLSARGAHVFAARDGGTVQAFTAAGQPLWARAPGGAPLAVLQAGADVVLVAADGSAHLTALDAFTGETRWVFTGETPCTSALLVGGTVYAACGRLHALCAASGRALALSGLFPHLPGHVSTPHLTHDPARQMLIAWASARPSARATAHAS</sequence>
<evidence type="ECO:0000259" key="1">
    <source>
        <dbReference type="Pfam" id="PF13360"/>
    </source>
</evidence>
<dbReference type="STRING" id="709986.Deima_0661"/>
<gene>
    <name evidence="2" type="ordered locus">Deima_0661</name>
</gene>
<evidence type="ECO:0000313" key="3">
    <source>
        <dbReference type="Proteomes" id="UP000008635"/>
    </source>
</evidence>
<dbReference type="EMBL" id="CP002454">
    <property type="protein sequence ID" value="ADV66318.1"/>
    <property type="molecule type" value="Genomic_DNA"/>
</dbReference>
<dbReference type="InterPro" id="IPR018391">
    <property type="entry name" value="PQQ_b-propeller_rpt"/>
</dbReference>
<evidence type="ECO:0000313" key="2">
    <source>
        <dbReference type="EMBL" id="ADV66318.1"/>
    </source>
</evidence>
<dbReference type="SMART" id="SM00564">
    <property type="entry name" value="PQQ"/>
    <property type="match status" value="3"/>
</dbReference>
<reference evidence="2 3" key="1">
    <citation type="journal article" date="2011" name="Stand. Genomic Sci.">
        <title>Complete genome sequence of Deinococcus maricopensis type strain (LB-34).</title>
        <authorList>
            <person name="Pukall R."/>
            <person name="Zeytun A."/>
            <person name="Lucas S."/>
            <person name="Lapidus A."/>
            <person name="Hammon N."/>
            <person name="Deshpande S."/>
            <person name="Nolan M."/>
            <person name="Cheng J.F."/>
            <person name="Pitluck S."/>
            <person name="Liolios K."/>
            <person name="Pagani I."/>
            <person name="Mikhailova N."/>
            <person name="Ivanova N."/>
            <person name="Mavromatis K."/>
            <person name="Pati A."/>
            <person name="Tapia R."/>
            <person name="Han C."/>
            <person name="Goodwin L."/>
            <person name="Chen A."/>
            <person name="Palaniappan K."/>
            <person name="Land M."/>
            <person name="Hauser L."/>
            <person name="Chang Y.J."/>
            <person name="Jeffries C.D."/>
            <person name="Brambilla E.M."/>
            <person name="Rohde M."/>
            <person name="Goker M."/>
            <person name="Detter J.C."/>
            <person name="Woyke T."/>
            <person name="Bristow J."/>
            <person name="Eisen J.A."/>
            <person name="Markowitz V."/>
            <person name="Hugenholtz P."/>
            <person name="Kyrpides N.C."/>
            <person name="Klenk H.P."/>
        </authorList>
    </citation>
    <scope>NUCLEOTIDE SEQUENCE [LARGE SCALE GENOMIC DNA]</scope>
    <source>
        <strain evidence="3">DSM 21211 / LMG 22137 / NRRL B-23946 / LB-34</strain>
    </source>
</reference>
<dbReference type="InterPro" id="IPR002372">
    <property type="entry name" value="PQQ_rpt_dom"/>
</dbReference>
<keyword evidence="3" id="KW-1185">Reference proteome</keyword>